<evidence type="ECO:0000313" key="2">
    <source>
        <dbReference type="Proteomes" id="UP000186817"/>
    </source>
</evidence>
<evidence type="ECO:0000313" key="1">
    <source>
        <dbReference type="EMBL" id="OLP72485.1"/>
    </source>
</evidence>
<protein>
    <submittedName>
        <fullName evidence="1">Uncharacterized protein</fullName>
    </submittedName>
</protein>
<dbReference type="AlphaFoldDB" id="A0A1Q9BQ80"/>
<reference evidence="1 2" key="1">
    <citation type="submission" date="2016-02" db="EMBL/GenBank/DDBJ databases">
        <title>Genome analysis of coral dinoflagellate symbionts highlights evolutionary adaptations to a symbiotic lifestyle.</title>
        <authorList>
            <person name="Aranda M."/>
            <person name="Li Y."/>
            <person name="Liew Y.J."/>
            <person name="Baumgarten S."/>
            <person name="Simakov O."/>
            <person name="Wilson M."/>
            <person name="Piel J."/>
            <person name="Ashoor H."/>
            <person name="Bougouffa S."/>
            <person name="Bajic V.B."/>
            <person name="Ryu T."/>
            <person name="Ravasi T."/>
            <person name="Bayer T."/>
            <person name="Micklem G."/>
            <person name="Kim H."/>
            <person name="Bhak J."/>
            <person name="Lajeunesse T.C."/>
            <person name="Voolstra C.R."/>
        </authorList>
    </citation>
    <scope>NUCLEOTIDE SEQUENCE [LARGE SCALE GENOMIC DNA]</scope>
    <source>
        <strain evidence="1 2">CCMP2467</strain>
    </source>
</reference>
<dbReference type="EMBL" id="LSRX01007262">
    <property type="protein sequence ID" value="OLP72485.1"/>
    <property type="molecule type" value="Genomic_DNA"/>
</dbReference>
<organism evidence="1 2">
    <name type="scientific">Symbiodinium microadriaticum</name>
    <name type="common">Dinoflagellate</name>
    <name type="synonym">Zooxanthella microadriatica</name>
    <dbReference type="NCBI Taxonomy" id="2951"/>
    <lineage>
        <taxon>Eukaryota</taxon>
        <taxon>Sar</taxon>
        <taxon>Alveolata</taxon>
        <taxon>Dinophyceae</taxon>
        <taxon>Suessiales</taxon>
        <taxon>Symbiodiniaceae</taxon>
        <taxon>Symbiodinium</taxon>
    </lineage>
</organism>
<dbReference type="Proteomes" id="UP000186817">
    <property type="component" value="Unassembled WGS sequence"/>
</dbReference>
<keyword evidence="2" id="KW-1185">Reference proteome</keyword>
<accession>A0A1Q9BQ80</accession>
<feature type="non-terminal residue" evidence="1">
    <location>
        <position position="1"/>
    </location>
</feature>
<sequence length="42" mass="4825">VKRLISEDEAAHFLEMLGQKELPPRSDVEAVPLSREFGRLYP</sequence>
<comment type="caution">
    <text evidence="1">The sequence shown here is derived from an EMBL/GenBank/DDBJ whole genome shotgun (WGS) entry which is preliminary data.</text>
</comment>
<name>A0A1Q9BQ80_SYMMI</name>
<gene>
    <name evidence="1" type="ORF">AK812_SmicGene48188</name>
</gene>
<proteinExistence type="predicted"/>